<dbReference type="PATRIC" id="fig|1423750.3.peg.2335"/>
<dbReference type="AlphaFoldDB" id="A0A0R1VSS3"/>
<keyword evidence="2" id="KW-1185">Reference proteome</keyword>
<gene>
    <name evidence="1" type="ORF">FC89_GL002295</name>
</gene>
<accession>A0A0R1VSS3</accession>
<protein>
    <submittedName>
        <fullName evidence="1">Uncharacterized protein</fullName>
    </submittedName>
</protein>
<dbReference type="RefSeq" id="WP_157060722.1">
    <property type="nucleotide sequence ID" value="NZ_AZGB01000027.1"/>
</dbReference>
<name>A0A0R1VSS3_9LACO</name>
<reference evidence="1 2" key="1">
    <citation type="journal article" date="2015" name="Genome Announc.">
        <title>Expanding the biotechnology potential of lactobacilli through comparative genomics of 213 strains and associated genera.</title>
        <authorList>
            <person name="Sun Z."/>
            <person name="Harris H.M."/>
            <person name="McCann A."/>
            <person name="Guo C."/>
            <person name="Argimon S."/>
            <person name="Zhang W."/>
            <person name="Yang X."/>
            <person name="Jeffery I.B."/>
            <person name="Cooney J.C."/>
            <person name="Kagawa T.F."/>
            <person name="Liu W."/>
            <person name="Song Y."/>
            <person name="Salvetti E."/>
            <person name="Wrobel A."/>
            <person name="Rasinkangas P."/>
            <person name="Parkhill J."/>
            <person name="Rea M.C."/>
            <person name="O'Sullivan O."/>
            <person name="Ritari J."/>
            <person name="Douillard F.P."/>
            <person name="Paul Ross R."/>
            <person name="Yang R."/>
            <person name="Briner A.E."/>
            <person name="Felis G.E."/>
            <person name="de Vos W.M."/>
            <person name="Barrangou R."/>
            <person name="Klaenhammer T.R."/>
            <person name="Caufield P.W."/>
            <person name="Cui Y."/>
            <person name="Zhang H."/>
            <person name="O'Toole P.W."/>
        </authorList>
    </citation>
    <scope>NUCLEOTIDE SEQUENCE [LARGE SCALE GENOMIC DNA]</scope>
    <source>
        <strain evidence="1 2">DSM 18630</strain>
    </source>
</reference>
<comment type="caution">
    <text evidence="1">The sequence shown here is derived from an EMBL/GenBank/DDBJ whole genome shotgun (WGS) entry which is preliminary data.</text>
</comment>
<evidence type="ECO:0000313" key="2">
    <source>
        <dbReference type="Proteomes" id="UP000051451"/>
    </source>
</evidence>
<evidence type="ECO:0000313" key="1">
    <source>
        <dbReference type="EMBL" id="KRM04604.1"/>
    </source>
</evidence>
<organism evidence="1 2">
    <name type="scientific">Liquorilactobacillus ghanensis DSM 18630</name>
    <dbReference type="NCBI Taxonomy" id="1423750"/>
    <lineage>
        <taxon>Bacteria</taxon>
        <taxon>Bacillati</taxon>
        <taxon>Bacillota</taxon>
        <taxon>Bacilli</taxon>
        <taxon>Lactobacillales</taxon>
        <taxon>Lactobacillaceae</taxon>
        <taxon>Liquorilactobacillus</taxon>
    </lineage>
</organism>
<proteinExistence type="predicted"/>
<dbReference type="Proteomes" id="UP000051451">
    <property type="component" value="Unassembled WGS sequence"/>
</dbReference>
<dbReference type="GeneID" id="98320180"/>
<sequence>MYFKYLDQSDYILKEISLEVQLKTEIEQMPLKYSTQISGFGDNLSGVKHSE</sequence>
<dbReference type="EMBL" id="AZGB01000027">
    <property type="protein sequence ID" value="KRM04604.1"/>
    <property type="molecule type" value="Genomic_DNA"/>
</dbReference>